<reference evidence="2 3" key="1">
    <citation type="submission" date="2020-08" db="EMBL/GenBank/DDBJ databases">
        <title>A Genomic Blueprint of the Chicken Gut Microbiome.</title>
        <authorList>
            <person name="Gilroy R."/>
            <person name="Ravi A."/>
            <person name="Getino M."/>
            <person name="Pursley I."/>
            <person name="Horton D.L."/>
            <person name="Alikhan N.-F."/>
            <person name="Baker D."/>
            <person name="Gharbi K."/>
            <person name="Hall N."/>
            <person name="Watson M."/>
            <person name="Adriaenssens E.M."/>
            <person name="Foster-Nyarko E."/>
            <person name="Jarju S."/>
            <person name="Secka A."/>
            <person name="Antonio M."/>
            <person name="Oren A."/>
            <person name="Chaudhuri R."/>
            <person name="La Ragione R.M."/>
            <person name="Hildebrand F."/>
            <person name="Pallen M.J."/>
        </authorList>
    </citation>
    <scope>NUCLEOTIDE SEQUENCE [LARGE SCALE GENOMIC DNA]</scope>
    <source>
        <strain evidence="2 3">Sa1BUA8</strain>
    </source>
</reference>
<dbReference type="Proteomes" id="UP000822993">
    <property type="component" value="Unassembled WGS sequence"/>
</dbReference>
<proteinExistence type="predicted"/>
<feature type="transmembrane region" description="Helical" evidence="1">
    <location>
        <begin position="32"/>
        <end position="51"/>
    </location>
</feature>
<feature type="transmembrane region" description="Helical" evidence="1">
    <location>
        <begin position="7"/>
        <end position="26"/>
    </location>
</feature>
<organism evidence="2 3">
    <name type="scientific">Oerskovia douganii</name>
    <dbReference type="NCBI Taxonomy" id="2762210"/>
    <lineage>
        <taxon>Bacteria</taxon>
        <taxon>Bacillati</taxon>
        <taxon>Actinomycetota</taxon>
        <taxon>Actinomycetes</taxon>
        <taxon>Micrococcales</taxon>
        <taxon>Cellulomonadaceae</taxon>
        <taxon>Oerskovia</taxon>
    </lineage>
</organism>
<name>A0A9D5UCU8_9CELL</name>
<keyword evidence="1" id="KW-0472">Membrane</keyword>
<dbReference type="RefSeq" id="WP_193721543.1">
    <property type="nucleotide sequence ID" value="NZ_JACSPN010000044.1"/>
</dbReference>
<sequence>MMQAISDVASIVAAVAGVLALVLAWVPGLGAALAAVALIAGAVALVADVFLASHGDAGWGNVVMGVLGLVTFGVGRVVGTSLKVGSRGVQAAARVRADQVFRAASGPAGVRLGARRLLNDLGMSRWGMRATQRVAGEVAAARSLRQVASEALSLRAIGRDTLSELQGFRQFRSLNWSTFREAVVEVPGAQGKFLALVGFGAEGRGLASVGLADPSLLRNVVPAGATPATASALVSSYDELQSAIRYGGVAANFTIGNAATAAGNTMVSSVKLVDDKVMTPTPGAPQSVLNLN</sequence>
<evidence type="ECO:0000313" key="2">
    <source>
        <dbReference type="EMBL" id="MBE7702358.1"/>
    </source>
</evidence>
<keyword evidence="1" id="KW-1133">Transmembrane helix</keyword>
<comment type="caution">
    <text evidence="2">The sequence shown here is derived from an EMBL/GenBank/DDBJ whole genome shotgun (WGS) entry which is preliminary data.</text>
</comment>
<evidence type="ECO:0000256" key="1">
    <source>
        <dbReference type="SAM" id="Phobius"/>
    </source>
</evidence>
<keyword evidence="3" id="KW-1185">Reference proteome</keyword>
<accession>A0A9D5UCU8</accession>
<dbReference type="EMBL" id="JACSPN010000044">
    <property type="protein sequence ID" value="MBE7702358.1"/>
    <property type="molecule type" value="Genomic_DNA"/>
</dbReference>
<feature type="transmembrane region" description="Helical" evidence="1">
    <location>
        <begin position="58"/>
        <end position="78"/>
    </location>
</feature>
<evidence type="ECO:0000313" key="3">
    <source>
        <dbReference type="Proteomes" id="UP000822993"/>
    </source>
</evidence>
<gene>
    <name evidence="2" type="ORF">H9623_18865</name>
</gene>
<keyword evidence="1" id="KW-0812">Transmembrane</keyword>
<protein>
    <submittedName>
        <fullName evidence="2">Uncharacterized protein</fullName>
    </submittedName>
</protein>
<dbReference type="AlphaFoldDB" id="A0A9D5UCU8"/>